<organism evidence="1 2">
    <name type="scientific">Rhizophagus clarus</name>
    <dbReference type="NCBI Taxonomy" id="94130"/>
    <lineage>
        <taxon>Eukaryota</taxon>
        <taxon>Fungi</taxon>
        <taxon>Fungi incertae sedis</taxon>
        <taxon>Mucoromycota</taxon>
        <taxon>Glomeromycotina</taxon>
        <taxon>Glomeromycetes</taxon>
        <taxon>Glomerales</taxon>
        <taxon>Glomeraceae</taxon>
        <taxon>Rhizophagus</taxon>
    </lineage>
</organism>
<comment type="caution">
    <text evidence="1">The sequence shown here is derived from an EMBL/GenBank/DDBJ whole genome shotgun (WGS) entry which is preliminary data.</text>
</comment>
<protein>
    <submittedName>
        <fullName evidence="1">Uncharacterized protein</fullName>
    </submittedName>
</protein>
<accession>A0A8H3QVE1</accession>
<evidence type="ECO:0000313" key="1">
    <source>
        <dbReference type="EMBL" id="GES93633.1"/>
    </source>
</evidence>
<reference evidence="1" key="1">
    <citation type="submission" date="2019-10" db="EMBL/GenBank/DDBJ databases">
        <title>Conservation and host-specific expression of non-tandemly repeated heterogenous ribosome RNA gene in arbuscular mycorrhizal fungi.</title>
        <authorList>
            <person name="Maeda T."/>
            <person name="Kobayashi Y."/>
            <person name="Nakagawa T."/>
            <person name="Ezawa T."/>
            <person name="Yamaguchi K."/>
            <person name="Bino T."/>
            <person name="Nishimoto Y."/>
            <person name="Shigenobu S."/>
            <person name="Kawaguchi M."/>
        </authorList>
    </citation>
    <scope>NUCLEOTIDE SEQUENCE</scope>
    <source>
        <strain evidence="1">HR1</strain>
    </source>
</reference>
<sequence>MATCRSPRLEYSFGKIIAREALLKKTKEIGQNPNPGRNGTGGQRKDVFNNKILKDWPDSTGTLSSKYLLNTQYTCGDTYEVLTNSEMNMENESDNSDNENDERDDIEEICFQCGKVPVDEYDKSDRVSVGSRNIYSERKVIQQERFYLHINFYNDWSNIRGVVLVRWVGYTNFAPTYSNIDELGPIDQQLDFFNL</sequence>
<dbReference type="EMBL" id="BLAL01000228">
    <property type="protein sequence ID" value="GES93633.1"/>
    <property type="molecule type" value="Genomic_DNA"/>
</dbReference>
<name>A0A8H3QVE1_9GLOM</name>
<dbReference type="AlphaFoldDB" id="A0A8H3QVE1"/>
<dbReference type="Proteomes" id="UP000615446">
    <property type="component" value="Unassembled WGS sequence"/>
</dbReference>
<proteinExistence type="predicted"/>
<evidence type="ECO:0000313" key="2">
    <source>
        <dbReference type="Proteomes" id="UP000615446"/>
    </source>
</evidence>
<gene>
    <name evidence="1" type="ORF">RCL2_002038000</name>
</gene>